<dbReference type="PROSITE" id="PS50113">
    <property type="entry name" value="PAC"/>
    <property type="match status" value="1"/>
</dbReference>
<dbReference type="Gene3D" id="3.20.20.450">
    <property type="entry name" value="EAL domain"/>
    <property type="match status" value="1"/>
</dbReference>
<dbReference type="SMART" id="SM00052">
    <property type="entry name" value="EAL"/>
    <property type="match status" value="1"/>
</dbReference>
<dbReference type="PIRSF" id="PIRSF005925">
    <property type="entry name" value="Dos"/>
    <property type="match status" value="1"/>
</dbReference>
<gene>
    <name evidence="4" type="ORF">M8523_09750</name>
</gene>
<dbReference type="SUPFAM" id="SSF55073">
    <property type="entry name" value="Nucleotide cyclase"/>
    <property type="match status" value="1"/>
</dbReference>
<dbReference type="SUPFAM" id="SSF55785">
    <property type="entry name" value="PYP-like sensor domain (PAS domain)"/>
    <property type="match status" value="1"/>
</dbReference>
<dbReference type="NCBIfam" id="TIGR00229">
    <property type="entry name" value="sensory_box"/>
    <property type="match status" value="1"/>
</dbReference>
<dbReference type="NCBIfam" id="TIGR00254">
    <property type="entry name" value="GGDEF"/>
    <property type="match status" value="1"/>
</dbReference>
<dbReference type="InterPro" id="IPR001633">
    <property type="entry name" value="EAL_dom"/>
</dbReference>
<dbReference type="InterPro" id="IPR029016">
    <property type="entry name" value="GAF-like_dom_sf"/>
</dbReference>
<dbReference type="InterPro" id="IPR000014">
    <property type="entry name" value="PAS"/>
</dbReference>
<evidence type="ECO:0000259" key="1">
    <source>
        <dbReference type="PROSITE" id="PS50113"/>
    </source>
</evidence>
<proteinExistence type="predicted"/>
<evidence type="ECO:0000313" key="5">
    <source>
        <dbReference type="Proteomes" id="UP001165667"/>
    </source>
</evidence>
<dbReference type="PANTHER" id="PTHR44757">
    <property type="entry name" value="DIGUANYLATE CYCLASE DGCP"/>
    <property type="match status" value="1"/>
</dbReference>
<feature type="domain" description="GGDEF" evidence="3">
    <location>
        <begin position="305"/>
        <end position="440"/>
    </location>
</feature>
<dbReference type="Proteomes" id="UP001165667">
    <property type="component" value="Unassembled WGS sequence"/>
</dbReference>
<dbReference type="Gene3D" id="3.30.70.270">
    <property type="match status" value="1"/>
</dbReference>
<dbReference type="InterPro" id="IPR003018">
    <property type="entry name" value="GAF"/>
</dbReference>
<dbReference type="Pfam" id="PF00990">
    <property type="entry name" value="GGDEF"/>
    <property type="match status" value="1"/>
</dbReference>
<dbReference type="AlphaFoldDB" id="A0AA41Z0Q4"/>
<dbReference type="CDD" id="cd01949">
    <property type="entry name" value="GGDEF"/>
    <property type="match status" value="1"/>
</dbReference>
<dbReference type="SUPFAM" id="SSF141868">
    <property type="entry name" value="EAL domain-like"/>
    <property type="match status" value="1"/>
</dbReference>
<name>A0AA41Z0Q4_9HYPH</name>
<dbReference type="PANTHER" id="PTHR44757:SF2">
    <property type="entry name" value="BIOFILM ARCHITECTURE MAINTENANCE PROTEIN MBAA"/>
    <property type="match status" value="1"/>
</dbReference>
<dbReference type="EMBL" id="JAMOIM010000005">
    <property type="protein sequence ID" value="MCW6508305.1"/>
    <property type="molecule type" value="Genomic_DNA"/>
</dbReference>
<dbReference type="CDD" id="cd01948">
    <property type="entry name" value="EAL"/>
    <property type="match status" value="1"/>
</dbReference>
<dbReference type="InterPro" id="IPR052155">
    <property type="entry name" value="Biofilm_reg_signaling"/>
</dbReference>
<accession>A0AA41Z0Q4</accession>
<sequence>MSSRFVLANAAICTAYGLPSAALVGKTDFDLHPYDRADAFSVREQEILKSGSPMLNMEETFPDSEGISRWYSTTKVPLRSANGPIVGLIGVARDITARKRLEAFSVQQNAILEMIANNAALPDVLGKLVELIESQLDKVIGSILIYDSETGRLQHGAAPSLPEEYCRLVDGTAIGPKVGSCGTAAYRGMPVSVTDIQSDPLWHDYRELAERFSLRSCSSTPILSHDGSLLGTFAMYSSKVRSPSVEETHLINVASRVAGIAINRHRAEERLVRMAHYDALTGLPNRVLFRERLRGALAQRSVRQSRVALTFIDLDGFKRVNDQLGHQVGDLLLNAVAVRLQDISAGKQTVARLGGDEFAIVQNLSASEDATTCRDLATTIVGALSAPFDIQSHRVLTGASVGITIAQDDEDDIEALLRQADLALYQAKADKSGAVRFYDPGMSRRIAQRRSLEDDLRHALASNQFQLHYQPIIDLASKDVIGFEALLRWDHPARGMVAPQDFISIAEEIGLIVPIGAWVLQQACHQAMLWPDPMKIAVNLSPAQFRDSGLFETVIRALASSQLPPQRLELEITESVMLLDSATNLRTLHQLRALGVQISLDDFGTGFSSLSYLRTFPLTKIKIDRSFIRDLGKNPGCLAIVRAILRLACDLGMRTTAEGIETDSQLETLRFEGCSEGQGYLFGRPVPADQTTLFLAGQRSDAPALQAAAEIAAGQTGLPIDKIDRQRADNQRSCLEIGHEV</sequence>
<feature type="domain" description="PAC" evidence="1">
    <location>
        <begin position="55"/>
        <end position="107"/>
    </location>
</feature>
<dbReference type="InterPro" id="IPR029787">
    <property type="entry name" value="Nucleotide_cyclase"/>
</dbReference>
<reference evidence="4" key="1">
    <citation type="submission" date="2022-05" db="EMBL/GenBank/DDBJ databases">
        <authorList>
            <person name="Pankratov T."/>
        </authorList>
    </citation>
    <scope>NUCLEOTIDE SEQUENCE</scope>
    <source>
        <strain evidence="4">BP6-180914</strain>
    </source>
</reference>
<dbReference type="CDD" id="cd00130">
    <property type="entry name" value="PAS"/>
    <property type="match status" value="1"/>
</dbReference>
<comment type="caution">
    <text evidence="4">The sequence shown here is derived from an EMBL/GenBank/DDBJ whole genome shotgun (WGS) entry which is preliminary data.</text>
</comment>
<dbReference type="FunFam" id="3.20.20.450:FF:000001">
    <property type="entry name" value="Cyclic di-GMP phosphodiesterase yahA"/>
    <property type="match status" value="1"/>
</dbReference>
<dbReference type="Pfam" id="PF13185">
    <property type="entry name" value="GAF_2"/>
    <property type="match status" value="1"/>
</dbReference>
<dbReference type="InterPro" id="IPR043128">
    <property type="entry name" value="Rev_trsase/Diguanyl_cyclase"/>
</dbReference>
<dbReference type="InterPro" id="IPR000700">
    <property type="entry name" value="PAS-assoc_C"/>
</dbReference>
<dbReference type="PROSITE" id="PS50887">
    <property type="entry name" value="GGDEF"/>
    <property type="match status" value="1"/>
</dbReference>
<feature type="domain" description="EAL" evidence="2">
    <location>
        <begin position="449"/>
        <end position="699"/>
    </location>
</feature>
<dbReference type="PROSITE" id="PS50883">
    <property type="entry name" value="EAL"/>
    <property type="match status" value="1"/>
</dbReference>
<protein>
    <submittedName>
        <fullName evidence="4">EAL domain-containing protein</fullName>
    </submittedName>
</protein>
<keyword evidence="5" id="KW-1185">Reference proteome</keyword>
<evidence type="ECO:0000259" key="3">
    <source>
        <dbReference type="PROSITE" id="PS50887"/>
    </source>
</evidence>
<dbReference type="SUPFAM" id="SSF55781">
    <property type="entry name" value="GAF domain-like"/>
    <property type="match status" value="1"/>
</dbReference>
<dbReference type="SMART" id="SM00267">
    <property type="entry name" value="GGDEF"/>
    <property type="match status" value="1"/>
</dbReference>
<dbReference type="Gene3D" id="3.30.450.40">
    <property type="match status" value="1"/>
</dbReference>
<dbReference type="InterPro" id="IPR000160">
    <property type="entry name" value="GGDEF_dom"/>
</dbReference>
<dbReference type="Gene3D" id="3.30.450.20">
    <property type="entry name" value="PAS domain"/>
    <property type="match status" value="1"/>
</dbReference>
<evidence type="ECO:0000259" key="2">
    <source>
        <dbReference type="PROSITE" id="PS50883"/>
    </source>
</evidence>
<dbReference type="Pfam" id="PF00563">
    <property type="entry name" value="EAL"/>
    <property type="match status" value="1"/>
</dbReference>
<evidence type="ECO:0000313" key="4">
    <source>
        <dbReference type="EMBL" id="MCW6508305.1"/>
    </source>
</evidence>
<dbReference type="InterPro" id="IPR012226">
    <property type="entry name" value="Diguanyl_cyclase/Pdiesterase"/>
</dbReference>
<dbReference type="RefSeq" id="WP_282584673.1">
    <property type="nucleotide sequence ID" value="NZ_JAMOIM010000005.1"/>
</dbReference>
<dbReference type="InterPro" id="IPR035965">
    <property type="entry name" value="PAS-like_dom_sf"/>
</dbReference>
<dbReference type="SMART" id="SM00065">
    <property type="entry name" value="GAF"/>
    <property type="match status" value="1"/>
</dbReference>
<dbReference type="InterPro" id="IPR013656">
    <property type="entry name" value="PAS_4"/>
</dbReference>
<organism evidence="4 5">
    <name type="scientific">Lichenifustis flavocetrariae</name>
    <dbReference type="NCBI Taxonomy" id="2949735"/>
    <lineage>
        <taxon>Bacteria</taxon>
        <taxon>Pseudomonadati</taxon>
        <taxon>Pseudomonadota</taxon>
        <taxon>Alphaproteobacteria</taxon>
        <taxon>Hyphomicrobiales</taxon>
        <taxon>Lichenihabitantaceae</taxon>
        <taxon>Lichenifustis</taxon>
    </lineage>
</organism>
<dbReference type="Pfam" id="PF08448">
    <property type="entry name" value="PAS_4"/>
    <property type="match status" value="1"/>
</dbReference>
<dbReference type="InterPro" id="IPR035919">
    <property type="entry name" value="EAL_sf"/>
</dbReference>